<feature type="transmembrane region" description="Helical" evidence="1">
    <location>
        <begin position="288"/>
        <end position="310"/>
    </location>
</feature>
<dbReference type="PROSITE" id="PS50887">
    <property type="entry name" value="GGDEF"/>
    <property type="match status" value="1"/>
</dbReference>
<feature type="signal peptide" evidence="2">
    <location>
        <begin position="1"/>
        <end position="17"/>
    </location>
</feature>
<evidence type="ECO:0000313" key="5">
    <source>
        <dbReference type="Proteomes" id="UP001083770"/>
    </source>
</evidence>
<evidence type="ECO:0000256" key="2">
    <source>
        <dbReference type="SAM" id="SignalP"/>
    </source>
</evidence>
<keyword evidence="1" id="KW-0812">Transmembrane</keyword>
<dbReference type="InterPro" id="IPR029787">
    <property type="entry name" value="Nucleotide_cyclase"/>
</dbReference>
<dbReference type="Pfam" id="PF00990">
    <property type="entry name" value="GGDEF"/>
    <property type="match status" value="1"/>
</dbReference>
<dbReference type="Gene3D" id="3.30.70.270">
    <property type="match status" value="1"/>
</dbReference>
<feature type="domain" description="GGDEF" evidence="3">
    <location>
        <begin position="404"/>
        <end position="538"/>
    </location>
</feature>
<protein>
    <submittedName>
        <fullName evidence="4">Diguanylate cyclase</fullName>
        <ecNumber evidence="4">2.7.7.65</ecNumber>
    </submittedName>
</protein>
<evidence type="ECO:0000313" key="4">
    <source>
        <dbReference type="EMBL" id="MCZ4298803.1"/>
    </source>
</evidence>
<feature type="transmembrane region" description="Helical" evidence="1">
    <location>
        <begin position="346"/>
        <end position="368"/>
    </location>
</feature>
<dbReference type="CDD" id="cd01949">
    <property type="entry name" value="GGDEF"/>
    <property type="match status" value="1"/>
</dbReference>
<dbReference type="GO" id="GO:0052621">
    <property type="term" value="F:diguanylate cyclase activity"/>
    <property type="evidence" value="ECO:0007669"/>
    <property type="project" value="UniProtKB-EC"/>
</dbReference>
<feature type="transmembrane region" description="Helical" evidence="1">
    <location>
        <begin position="165"/>
        <end position="189"/>
    </location>
</feature>
<dbReference type="EC" id="2.7.7.65" evidence="4"/>
<feature type="transmembrane region" description="Helical" evidence="1">
    <location>
        <begin position="265"/>
        <end position="282"/>
    </location>
</feature>
<comment type="caution">
    <text evidence="4">The sequence shown here is derived from an EMBL/GenBank/DDBJ whole genome shotgun (WGS) entry which is preliminary data.</text>
</comment>
<keyword evidence="4" id="KW-0548">Nucleotidyltransferase</keyword>
<dbReference type="SMART" id="SM00267">
    <property type="entry name" value="GGDEF"/>
    <property type="match status" value="1"/>
</dbReference>
<dbReference type="PANTHER" id="PTHR46663:SF2">
    <property type="entry name" value="GGDEF DOMAIN-CONTAINING PROTEIN"/>
    <property type="match status" value="1"/>
</dbReference>
<dbReference type="NCBIfam" id="TIGR00254">
    <property type="entry name" value="GGDEF"/>
    <property type="match status" value="1"/>
</dbReference>
<name>A0ABT4LZ53_9PROT</name>
<dbReference type="InterPro" id="IPR052163">
    <property type="entry name" value="DGC-Regulatory_Protein"/>
</dbReference>
<keyword evidence="5" id="KW-1185">Reference proteome</keyword>
<accession>A0ABT4LZ53</accession>
<dbReference type="InterPro" id="IPR000160">
    <property type="entry name" value="GGDEF_dom"/>
</dbReference>
<evidence type="ECO:0000259" key="3">
    <source>
        <dbReference type="PROSITE" id="PS50887"/>
    </source>
</evidence>
<reference evidence="4" key="1">
    <citation type="submission" date="2022-12" db="EMBL/GenBank/DDBJ databases">
        <title>Bacterial isolates from different developmental stages of Nematostella vectensis.</title>
        <authorList>
            <person name="Fraune S."/>
        </authorList>
    </citation>
    <scope>NUCLEOTIDE SEQUENCE</scope>
    <source>
        <strain evidence="4">G21632-S1</strain>
    </source>
</reference>
<keyword evidence="4" id="KW-0808">Transferase</keyword>
<feature type="chain" id="PRO_5046822049" evidence="2">
    <location>
        <begin position="18"/>
        <end position="558"/>
    </location>
</feature>
<keyword evidence="1" id="KW-0472">Membrane</keyword>
<dbReference type="PANTHER" id="PTHR46663">
    <property type="entry name" value="DIGUANYLATE CYCLASE DGCT-RELATED"/>
    <property type="match status" value="1"/>
</dbReference>
<gene>
    <name evidence="4" type="ORF">O4G74_12110</name>
</gene>
<proteinExistence type="predicted"/>
<sequence length="558" mass="60723">MRSVIFILILIVSANFAAAGAQDCKYEASVFEDTQPSLSISDLSDHTDSFVPLQERNSGLYEGRSATGTLWLRLRHSAGGHCETPQWLQLKYPYLKDVELHAVRQAPNGRTDVTSVTPLPLQYPVWALPPSSDVPASDYYVRITHPDFLILPYEIGSPRRIIGEVAVFGTISVSLIALFLALAFQTAALGRVLDRSDTAAFIGFAISAAFYVLISSGLLGSLFRGVVLDTRHLLLTSQAVLLWNAVVFLRANIKPVATPRISGTFRILQYAALPTLLAPLLGHAFASLAFLFAFIAAPLIILGLLAALAYQRQGQATGLLIGWCPTILATVWIYGRLLDLTPYLSINHHLVAIGLFLTALRFNGVLAFKYRGEARAARTDILTGLPNRRAMTESARRFDSGHLDLSALALMDLRKFKAVNDTYGHAAGDHLLKEISRRISAVLPKQSDFFRIGGDEFIILVRAGISRDKVDKLLSDVSELVSQPVSYAGNSFSVQANIGAIAGPMPDNVSFSSLMGAADKLAYMAKLPHAADILIQPWSSAGTLTHEERPGAMRTRPT</sequence>
<feature type="transmembrane region" description="Helical" evidence="1">
    <location>
        <begin position="317"/>
        <end position="334"/>
    </location>
</feature>
<dbReference type="EMBL" id="JAPWGW010000004">
    <property type="protein sequence ID" value="MCZ4298803.1"/>
    <property type="molecule type" value="Genomic_DNA"/>
</dbReference>
<dbReference type="Pfam" id="PF07696">
    <property type="entry name" value="7TMR-DISMED2"/>
    <property type="match status" value="1"/>
</dbReference>
<dbReference type="Gene3D" id="2.60.40.2380">
    <property type="match status" value="1"/>
</dbReference>
<dbReference type="RefSeq" id="WP_269402868.1">
    <property type="nucleotide sequence ID" value="NZ_JAPWGW010000004.1"/>
</dbReference>
<evidence type="ECO:0000256" key="1">
    <source>
        <dbReference type="SAM" id="Phobius"/>
    </source>
</evidence>
<dbReference type="Proteomes" id="UP001083770">
    <property type="component" value="Unassembled WGS sequence"/>
</dbReference>
<feature type="transmembrane region" description="Helical" evidence="1">
    <location>
        <begin position="235"/>
        <end position="253"/>
    </location>
</feature>
<dbReference type="InterPro" id="IPR011622">
    <property type="entry name" value="7TMR_DISM_rcpt_extracell_dom2"/>
</dbReference>
<dbReference type="InterPro" id="IPR043128">
    <property type="entry name" value="Rev_trsase/Diguanyl_cyclase"/>
</dbReference>
<keyword evidence="2" id="KW-0732">Signal</keyword>
<feature type="transmembrane region" description="Helical" evidence="1">
    <location>
        <begin position="201"/>
        <end position="223"/>
    </location>
</feature>
<dbReference type="SUPFAM" id="SSF55073">
    <property type="entry name" value="Nucleotide cyclase"/>
    <property type="match status" value="1"/>
</dbReference>
<keyword evidence="1" id="KW-1133">Transmembrane helix</keyword>
<organism evidence="4 5">
    <name type="scientific">Henriciella marina</name>
    <dbReference type="NCBI Taxonomy" id="453851"/>
    <lineage>
        <taxon>Bacteria</taxon>
        <taxon>Pseudomonadati</taxon>
        <taxon>Pseudomonadota</taxon>
        <taxon>Alphaproteobacteria</taxon>
        <taxon>Hyphomonadales</taxon>
        <taxon>Hyphomonadaceae</taxon>
        <taxon>Henriciella</taxon>
    </lineage>
</organism>